<protein>
    <submittedName>
        <fullName evidence="2">Uncharacterized protein</fullName>
    </submittedName>
</protein>
<proteinExistence type="predicted"/>
<gene>
    <name evidence="2" type="ORF">CDAR_520051</name>
</gene>
<feature type="region of interest" description="Disordered" evidence="1">
    <location>
        <begin position="67"/>
        <end position="100"/>
    </location>
</feature>
<keyword evidence="3" id="KW-1185">Reference proteome</keyword>
<name>A0AAV4WP60_9ARAC</name>
<dbReference type="EMBL" id="BPLQ01014892">
    <property type="protein sequence ID" value="GIY84103.1"/>
    <property type="molecule type" value="Genomic_DNA"/>
</dbReference>
<comment type="caution">
    <text evidence="2">The sequence shown here is derived from an EMBL/GenBank/DDBJ whole genome shotgun (WGS) entry which is preliminary data.</text>
</comment>
<feature type="compositionally biased region" description="Basic residues" evidence="1">
    <location>
        <begin position="1"/>
        <end position="10"/>
    </location>
</feature>
<reference evidence="2 3" key="1">
    <citation type="submission" date="2021-06" db="EMBL/GenBank/DDBJ databases">
        <title>Caerostris darwini draft genome.</title>
        <authorList>
            <person name="Kono N."/>
            <person name="Arakawa K."/>
        </authorList>
    </citation>
    <scope>NUCLEOTIDE SEQUENCE [LARGE SCALE GENOMIC DNA]</scope>
</reference>
<feature type="region of interest" description="Disordered" evidence="1">
    <location>
        <begin position="1"/>
        <end position="26"/>
    </location>
</feature>
<evidence type="ECO:0000256" key="1">
    <source>
        <dbReference type="SAM" id="MobiDB-lite"/>
    </source>
</evidence>
<organism evidence="2 3">
    <name type="scientific">Caerostris darwini</name>
    <dbReference type="NCBI Taxonomy" id="1538125"/>
    <lineage>
        <taxon>Eukaryota</taxon>
        <taxon>Metazoa</taxon>
        <taxon>Ecdysozoa</taxon>
        <taxon>Arthropoda</taxon>
        <taxon>Chelicerata</taxon>
        <taxon>Arachnida</taxon>
        <taxon>Araneae</taxon>
        <taxon>Araneomorphae</taxon>
        <taxon>Entelegynae</taxon>
        <taxon>Araneoidea</taxon>
        <taxon>Araneidae</taxon>
        <taxon>Caerostris</taxon>
    </lineage>
</organism>
<dbReference type="AlphaFoldDB" id="A0AAV4WP60"/>
<dbReference type="Proteomes" id="UP001054837">
    <property type="component" value="Unassembled WGS sequence"/>
</dbReference>
<evidence type="ECO:0000313" key="2">
    <source>
        <dbReference type="EMBL" id="GIY84103.1"/>
    </source>
</evidence>
<feature type="compositionally biased region" description="Basic and acidic residues" evidence="1">
    <location>
        <begin position="81"/>
        <end position="100"/>
    </location>
</feature>
<sequence>MILNIHRHQHPCSLARNPGHNGRRDQRRRTMLVALESGRCPHTHFLSRWRVLLFRISCGHGLWGGGGGRKKGVVRQQKNRWGCENETERNTISRSADDTKDIVKHPRVRFPFLWKSGKRHIKNDLSATSR</sequence>
<evidence type="ECO:0000313" key="3">
    <source>
        <dbReference type="Proteomes" id="UP001054837"/>
    </source>
</evidence>
<accession>A0AAV4WP60</accession>